<dbReference type="Proteomes" id="UP000305067">
    <property type="component" value="Unassembled WGS sequence"/>
</dbReference>
<proteinExistence type="predicted"/>
<accession>A0A5C3QB08</accession>
<evidence type="ECO:0000313" key="2">
    <source>
        <dbReference type="Proteomes" id="UP000305067"/>
    </source>
</evidence>
<sequence>MGRSRNATTSRPRRMGRTWSVGWRRRLRRCELRLAFFHVPRGLTAMILALPTSGLRGSLQIHPSRGERCRYGNWWFLRQRRKSQSFSTHYGEGWSAGEVCICVVFLVNNQIAPFHQYRDHRR</sequence>
<keyword evidence="2" id="KW-1185">Reference proteome</keyword>
<organism evidence="1 2">
    <name type="scientific">Pterulicium gracile</name>
    <dbReference type="NCBI Taxonomy" id="1884261"/>
    <lineage>
        <taxon>Eukaryota</taxon>
        <taxon>Fungi</taxon>
        <taxon>Dikarya</taxon>
        <taxon>Basidiomycota</taxon>
        <taxon>Agaricomycotina</taxon>
        <taxon>Agaricomycetes</taxon>
        <taxon>Agaricomycetidae</taxon>
        <taxon>Agaricales</taxon>
        <taxon>Pleurotineae</taxon>
        <taxon>Pterulaceae</taxon>
        <taxon>Pterulicium</taxon>
    </lineage>
</organism>
<dbReference type="AlphaFoldDB" id="A0A5C3QB08"/>
<protein>
    <submittedName>
        <fullName evidence="1">Uncharacterized protein</fullName>
    </submittedName>
</protein>
<dbReference type="EMBL" id="ML178841">
    <property type="protein sequence ID" value="TFK98249.1"/>
    <property type="molecule type" value="Genomic_DNA"/>
</dbReference>
<gene>
    <name evidence="1" type="ORF">BDV98DRAFT_573313</name>
</gene>
<reference evidence="1 2" key="1">
    <citation type="journal article" date="2019" name="Nat. Ecol. Evol.">
        <title>Megaphylogeny resolves global patterns of mushroom evolution.</title>
        <authorList>
            <person name="Varga T."/>
            <person name="Krizsan K."/>
            <person name="Foldi C."/>
            <person name="Dima B."/>
            <person name="Sanchez-Garcia M."/>
            <person name="Sanchez-Ramirez S."/>
            <person name="Szollosi G.J."/>
            <person name="Szarkandi J.G."/>
            <person name="Papp V."/>
            <person name="Albert L."/>
            <person name="Andreopoulos W."/>
            <person name="Angelini C."/>
            <person name="Antonin V."/>
            <person name="Barry K.W."/>
            <person name="Bougher N.L."/>
            <person name="Buchanan P."/>
            <person name="Buyck B."/>
            <person name="Bense V."/>
            <person name="Catcheside P."/>
            <person name="Chovatia M."/>
            <person name="Cooper J."/>
            <person name="Damon W."/>
            <person name="Desjardin D."/>
            <person name="Finy P."/>
            <person name="Geml J."/>
            <person name="Haridas S."/>
            <person name="Hughes K."/>
            <person name="Justo A."/>
            <person name="Karasinski D."/>
            <person name="Kautmanova I."/>
            <person name="Kiss B."/>
            <person name="Kocsube S."/>
            <person name="Kotiranta H."/>
            <person name="LaButti K.M."/>
            <person name="Lechner B.E."/>
            <person name="Liimatainen K."/>
            <person name="Lipzen A."/>
            <person name="Lukacs Z."/>
            <person name="Mihaltcheva S."/>
            <person name="Morgado L.N."/>
            <person name="Niskanen T."/>
            <person name="Noordeloos M.E."/>
            <person name="Ohm R.A."/>
            <person name="Ortiz-Santana B."/>
            <person name="Ovrebo C."/>
            <person name="Racz N."/>
            <person name="Riley R."/>
            <person name="Savchenko A."/>
            <person name="Shiryaev A."/>
            <person name="Soop K."/>
            <person name="Spirin V."/>
            <person name="Szebenyi C."/>
            <person name="Tomsovsky M."/>
            <person name="Tulloss R.E."/>
            <person name="Uehling J."/>
            <person name="Grigoriev I.V."/>
            <person name="Vagvolgyi C."/>
            <person name="Papp T."/>
            <person name="Martin F.M."/>
            <person name="Miettinen O."/>
            <person name="Hibbett D.S."/>
            <person name="Nagy L.G."/>
        </authorList>
    </citation>
    <scope>NUCLEOTIDE SEQUENCE [LARGE SCALE GENOMIC DNA]</scope>
    <source>
        <strain evidence="1 2">CBS 309.79</strain>
    </source>
</reference>
<name>A0A5C3QB08_9AGAR</name>
<evidence type="ECO:0000313" key="1">
    <source>
        <dbReference type="EMBL" id="TFK98249.1"/>
    </source>
</evidence>